<evidence type="ECO:0000256" key="2">
    <source>
        <dbReference type="ARBA" id="ARBA00022803"/>
    </source>
</evidence>
<dbReference type="OrthoDB" id="629492at2759"/>
<dbReference type="PROSITE" id="PS50005">
    <property type="entry name" value="TPR"/>
    <property type="match status" value="1"/>
</dbReference>
<dbReference type="AlphaFoldDB" id="K8EAD0"/>
<evidence type="ECO:0000256" key="5">
    <source>
        <dbReference type="PROSITE-ProRule" id="PRU00339"/>
    </source>
</evidence>
<dbReference type="SMART" id="SM00028">
    <property type="entry name" value="TPR"/>
    <property type="match status" value="2"/>
</dbReference>
<organism evidence="7 8">
    <name type="scientific">Bathycoccus prasinos</name>
    <dbReference type="NCBI Taxonomy" id="41875"/>
    <lineage>
        <taxon>Eukaryota</taxon>
        <taxon>Viridiplantae</taxon>
        <taxon>Chlorophyta</taxon>
        <taxon>Mamiellophyceae</taxon>
        <taxon>Mamiellales</taxon>
        <taxon>Bathycoccaceae</taxon>
        <taxon>Bathycoccus</taxon>
    </lineage>
</organism>
<dbReference type="GO" id="GO:0101031">
    <property type="term" value="C:protein folding chaperone complex"/>
    <property type="evidence" value="ECO:0007669"/>
    <property type="project" value="TreeGrafter"/>
</dbReference>
<evidence type="ECO:0000256" key="1">
    <source>
        <dbReference type="ARBA" id="ARBA00022737"/>
    </source>
</evidence>
<sequence length="332" mass="37825">MHFRRGEYAEAEASYTKSLQGKETAAALSNRAMVRLKLGKAEACAKDCQRSVDLLLEEDEVGEATSKRDGLLVKTWQRKGTAEMEMKMYREAAASFENALRIEPESRTIREQRKAAVKEMAMIEVKDGEVELRARDFLAKRQRVSIEKKKELETPSPAAIVQTKRKEAMAKEEMKTTTMDIEKVRKAISKLDHDEEEIKTGPIFDKQWKIAATSSEKKCKILRAVRAENITKILAERLTGDLLGDIIVAILTHWITEDYANTSSNDDDDPVNWLTALTKTNRFSMASMLLSGEAKTNARESWNRCVQRLEKNKNMNSVALDRLEHLRANFRL</sequence>
<evidence type="ECO:0000259" key="6">
    <source>
        <dbReference type="Pfam" id="PF13877"/>
    </source>
</evidence>
<dbReference type="KEGG" id="bpg:Bathy01g03220"/>
<dbReference type="EMBL" id="FO082278">
    <property type="protein sequence ID" value="CCO14691.1"/>
    <property type="molecule type" value="Genomic_DNA"/>
</dbReference>
<dbReference type="PANTHER" id="PTHR46423">
    <property type="entry name" value="RNA POLYMERASE II-ASSOCIATED PROTEIN 3"/>
    <property type="match status" value="1"/>
</dbReference>
<keyword evidence="8" id="KW-1185">Reference proteome</keyword>
<comment type="similarity">
    <text evidence="3">Belongs to the RPAP3 family.</text>
</comment>
<dbReference type="SUPFAM" id="SSF48452">
    <property type="entry name" value="TPR-like"/>
    <property type="match status" value="1"/>
</dbReference>
<dbReference type="PANTHER" id="PTHR46423:SF1">
    <property type="entry name" value="RNA POLYMERASE II-ASSOCIATED PROTEIN 3"/>
    <property type="match status" value="1"/>
</dbReference>
<keyword evidence="2 5" id="KW-0802">TPR repeat</keyword>
<name>K8EAD0_9CHLO</name>
<dbReference type="InterPro" id="IPR011990">
    <property type="entry name" value="TPR-like_helical_dom_sf"/>
</dbReference>
<evidence type="ECO:0000313" key="7">
    <source>
        <dbReference type="EMBL" id="CCO14691.1"/>
    </source>
</evidence>
<dbReference type="STRING" id="41875.K8EAD0"/>
<dbReference type="Pfam" id="PF13877">
    <property type="entry name" value="RPAP3_C"/>
    <property type="match status" value="1"/>
</dbReference>
<dbReference type="InterPro" id="IPR025986">
    <property type="entry name" value="RPAP3-like_C"/>
</dbReference>
<dbReference type="Proteomes" id="UP000198341">
    <property type="component" value="Chromosome 1"/>
</dbReference>
<dbReference type="InterPro" id="IPR051966">
    <property type="entry name" value="RPAP3"/>
</dbReference>
<accession>K8EAD0</accession>
<evidence type="ECO:0000256" key="4">
    <source>
        <dbReference type="ARBA" id="ARBA00040133"/>
    </source>
</evidence>
<gene>
    <name evidence="7" type="ORF">Bathy01g03220</name>
</gene>
<feature type="domain" description="RNA-polymerase II-associated protein 3-like C-terminal" evidence="6">
    <location>
        <begin position="204"/>
        <end position="295"/>
    </location>
</feature>
<dbReference type="InterPro" id="IPR019734">
    <property type="entry name" value="TPR_rpt"/>
</dbReference>
<evidence type="ECO:0000313" key="8">
    <source>
        <dbReference type="Proteomes" id="UP000198341"/>
    </source>
</evidence>
<dbReference type="Pfam" id="PF13181">
    <property type="entry name" value="TPR_8"/>
    <property type="match status" value="1"/>
</dbReference>
<reference evidence="7 8" key="1">
    <citation type="submission" date="2011-10" db="EMBL/GenBank/DDBJ databases">
        <authorList>
            <person name="Genoscope - CEA"/>
        </authorList>
    </citation>
    <scope>NUCLEOTIDE SEQUENCE [LARGE SCALE GENOMIC DNA]</scope>
    <source>
        <strain evidence="7 8">RCC 1105</strain>
    </source>
</reference>
<proteinExistence type="inferred from homology"/>
<evidence type="ECO:0000256" key="3">
    <source>
        <dbReference type="ARBA" id="ARBA00038275"/>
    </source>
</evidence>
<dbReference type="GeneID" id="19018057"/>
<protein>
    <recommendedName>
        <fullName evidence="4">RNA polymerase II-associated protein 3</fullName>
    </recommendedName>
</protein>
<feature type="repeat" description="TPR" evidence="5">
    <location>
        <begin position="73"/>
        <end position="106"/>
    </location>
</feature>
<keyword evidence="1" id="KW-0677">Repeat</keyword>
<dbReference type="Gene3D" id="1.25.40.10">
    <property type="entry name" value="Tetratricopeptide repeat domain"/>
    <property type="match status" value="1"/>
</dbReference>
<dbReference type="RefSeq" id="XP_007515812.1">
    <property type="nucleotide sequence ID" value="XM_007515750.1"/>
</dbReference>